<evidence type="ECO:0000256" key="2">
    <source>
        <dbReference type="ARBA" id="ARBA00022690"/>
    </source>
</evidence>
<proteinExistence type="inferred from homology"/>
<dbReference type="Gene3D" id="3.30.497.10">
    <property type="entry name" value="Antithrombin, subunit I, domain 2"/>
    <property type="match status" value="1"/>
</dbReference>
<organism evidence="7 8">
    <name type="scientific">Trichonephila inaurata madagascariensis</name>
    <dbReference type="NCBI Taxonomy" id="2747483"/>
    <lineage>
        <taxon>Eukaryota</taxon>
        <taxon>Metazoa</taxon>
        <taxon>Ecdysozoa</taxon>
        <taxon>Arthropoda</taxon>
        <taxon>Chelicerata</taxon>
        <taxon>Arachnida</taxon>
        <taxon>Araneae</taxon>
        <taxon>Araneomorphae</taxon>
        <taxon>Entelegynae</taxon>
        <taxon>Araneoidea</taxon>
        <taxon>Nephilidae</taxon>
        <taxon>Trichonephila</taxon>
        <taxon>Trichonephila inaurata</taxon>
    </lineage>
</organism>
<comment type="caution">
    <text evidence="7">The sequence shown here is derived from an EMBL/GenBank/DDBJ whole genome shotgun (WGS) entry which is preliminary data.</text>
</comment>
<dbReference type="InterPro" id="IPR036186">
    <property type="entry name" value="Serpin_sf"/>
</dbReference>
<reference evidence="7" key="1">
    <citation type="submission" date="2020-08" db="EMBL/GenBank/DDBJ databases">
        <title>Multicomponent nature underlies the extraordinary mechanical properties of spider dragline silk.</title>
        <authorList>
            <person name="Kono N."/>
            <person name="Nakamura H."/>
            <person name="Mori M."/>
            <person name="Yoshida Y."/>
            <person name="Ohtoshi R."/>
            <person name="Malay A.D."/>
            <person name="Moran D.A.P."/>
            <person name="Tomita M."/>
            <person name="Numata K."/>
            <person name="Arakawa K."/>
        </authorList>
    </citation>
    <scope>NUCLEOTIDE SEQUENCE</scope>
</reference>
<feature type="signal peptide" evidence="5">
    <location>
        <begin position="1"/>
        <end position="20"/>
    </location>
</feature>
<dbReference type="GO" id="GO:0004867">
    <property type="term" value="F:serine-type endopeptidase inhibitor activity"/>
    <property type="evidence" value="ECO:0007669"/>
    <property type="project" value="UniProtKB-KW"/>
</dbReference>
<dbReference type="AlphaFoldDB" id="A0A8X6Y884"/>
<evidence type="ECO:0000256" key="3">
    <source>
        <dbReference type="ARBA" id="ARBA00022900"/>
    </source>
</evidence>
<keyword evidence="2" id="KW-0646">Protease inhibitor</keyword>
<gene>
    <name evidence="7" type="primary">SERPINB10</name>
    <name evidence="7" type="ORF">TNIN_430681</name>
</gene>
<keyword evidence="5" id="KW-0732">Signal</keyword>
<dbReference type="InterPro" id="IPR042178">
    <property type="entry name" value="Serpin_sf_1"/>
</dbReference>
<dbReference type="Proteomes" id="UP000886998">
    <property type="component" value="Unassembled WGS sequence"/>
</dbReference>
<protein>
    <submittedName>
        <fullName evidence="7">Serpin B10</fullName>
    </submittedName>
</protein>
<keyword evidence="8" id="KW-1185">Reference proteome</keyword>
<comment type="similarity">
    <text evidence="1 4">Belongs to the serpin family.</text>
</comment>
<dbReference type="PROSITE" id="PS00284">
    <property type="entry name" value="SERPIN"/>
    <property type="match status" value="1"/>
</dbReference>
<evidence type="ECO:0000256" key="4">
    <source>
        <dbReference type="RuleBase" id="RU000411"/>
    </source>
</evidence>
<feature type="chain" id="PRO_5036492548" evidence="5">
    <location>
        <begin position="21"/>
        <end position="402"/>
    </location>
</feature>
<keyword evidence="3" id="KW-0722">Serine protease inhibitor</keyword>
<dbReference type="FunFam" id="3.30.497.10:FF:000001">
    <property type="entry name" value="Serine protease inhibitor"/>
    <property type="match status" value="1"/>
</dbReference>
<dbReference type="InterPro" id="IPR023796">
    <property type="entry name" value="Serpin_dom"/>
</dbReference>
<name>A0A8X6Y884_9ARAC</name>
<dbReference type="InterPro" id="IPR000215">
    <property type="entry name" value="Serpin_fam"/>
</dbReference>
<dbReference type="Gene3D" id="2.30.39.10">
    <property type="entry name" value="Alpha-1-antitrypsin, domain 1"/>
    <property type="match status" value="1"/>
</dbReference>
<dbReference type="OrthoDB" id="6416968at2759"/>
<dbReference type="SMART" id="SM00093">
    <property type="entry name" value="SERPIN"/>
    <property type="match status" value="1"/>
</dbReference>
<evidence type="ECO:0000256" key="1">
    <source>
        <dbReference type="ARBA" id="ARBA00009500"/>
    </source>
</evidence>
<evidence type="ECO:0000313" key="7">
    <source>
        <dbReference type="EMBL" id="GFY67362.1"/>
    </source>
</evidence>
<sequence>MMIHIGVLCTLMTLGDLIFAADSLQQRNLKKLASAHNEFALDLNREFLEIFPENVFFSPLSIFSTLSMLYFGSRGNTAKELKGVLKYKKTGLPRSLLQTSRDFLNKLARVERSSNGTALRTANAIVIDKTMNIRSRYKRKIANGYGASIQAVDFSKDADKAVIGINDWVKKQTNGKITSLVDSLDPSTKMVLLNAVYFKGLWKFEFDKSKTEKDVFYNLGKESEQREIPFMKITGEFRYGMFANFEVLELPYKAESISMLIVLPNKLDGLRTLIRNITEKDLLNIDQNLAAVNVKVQLPKFSLNFETEDLPKRLRKLGAEKIFDPQEADFSSMASNKGLFVSEMIHKAVIEVKEEGTEAAGVTGTIISRSAGEEFKADHPFLFFIKEKSTNWILFMGSVISP</sequence>
<accession>A0A8X6Y884</accession>
<dbReference type="EMBL" id="BMAV01016532">
    <property type="protein sequence ID" value="GFY67362.1"/>
    <property type="molecule type" value="Genomic_DNA"/>
</dbReference>
<dbReference type="InterPro" id="IPR023795">
    <property type="entry name" value="Serpin_CS"/>
</dbReference>
<dbReference type="PANTHER" id="PTHR11461">
    <property type="entry name" value="SERINE PROTEASE INHIBITOR, SERPIN"/>
    <property type="match status" value="1"/>
</dbReference>
<dbReference type="PANTHER" id="PTHR11461:SF211">
    <property type="entry name" value="GH10112P-RELATED"/>
    <property type="match status" value="1"/>
</dbReference>
<feature type="domain" description="Serpin" evidence="6">
    <location>
        <begin position="41"/>
        <end position="402"/>
    </location>
</feature>
<evidence type="ECO:0000256" key="5">
    <source>
        <dbReference type="SAM" id="SignalP"/>
    </source>
</evidence>
<evidence type="ECO:0000313" key="8">
    <source>
        <dbReference type="Proteomes" id="UP000886998"/>
    </source>
</evidence>
<evidence type="ECO:0000259" key="6">
    <source>
        <dbReference type="SMART" id="SM00093"/>
    </source>
</evidence>
<dbReference type="SUPFAM" id="SSF56574">
    <property type="entry name" value="Serpins"/>
    <property type="match status" value="1"/>
</dbReference>
<dbReference type="GO" id="GO:0005615">
    <property type="term" value="C:extracellular space"/>
    <property type="evidence" value="ECO:0007669"/>
    <property type="project" value="InterPro"/>
</dbReference>
<dbReference type="InterPro" id="IPR042185">
    <property type="entry name" value="Serpin_sf_2"/>
</dbReference>
<dbReference type="Pfam" id="PF00079">
    <property type="entry name" value="Serpin"/>
    <property type="match status" value="1"/>
</dbReference>